<comment type="subcellular location">
    <subcellularLocation>
        <location evidence="1">Cell envelope</location>
    </subcellularLocation>
</comment>
<dbReference type="Gene3D" id="2.40.420.20">
    <property type="match status" value="1"/>
</dbReference>
<reference evidence="6" key="1">
    <citation type="submission" date="2018-05" db="EMBL/GenBank/DDBJ databases">
        <authorList>
            <person name="Lanie J.A."/>
            <person name="Ng W.-L."/>
            <person name="Kazmierczak K.M."/>
            <person name="Andrzejewski T.M."/>
            <person name="Davidsen T.M."/>
            <person name="Wayne K.J."/>
            <person name="Tettelin H."/>
            <person name="Glass J.I."/>
            <person name="Rusch D."/>
            <person name="Podicherti R."/>
            <person name="Tsui H.-C.T."/>
            <person name="Winkler M.E."/>
        </authorList>
    </citation>
    <scope>NUCLEOTIDE SEQUENCE</scope>
</reference>
<dbReference type="Pfam" id="PF25917">
    <property type="entry name" value="BSH_RND"/>
    <property type="match status" value="1"/>
</dbReference>
<dbReference type="Gene3D" id="1.10.287.470">
    <property type="entry name" value="Helix hairpin bin"/>
    <property type="match status" value="1"/>
</dbReference>
<name>A0A382HEP8_9ZZZZ</name>
<dbReference type="GO" id="GO:1990281">
    <property type="term" value="C:efflux pump complex"/>
    <property type="evidence" value="ECO:0007669"/>
    <property type="project" value="TreeGrafter"/>
</dbReference>
<proteinExistence type="predicted"/>
<feature type="domain" description="CusB-like beta-barrel" evidence="4">
    <location>
        <begin position="194"/>
        <end position="266"/>
    </location>
</feature>
<organism evidence="6">
    <name type="scientific">marine metagenome</name>
    <dbReference type="NCBI Taxonomy" id="408172"/>
    <lineage>
        <taxon>unclassified sequences</taxon>
        <taxon>metagenomes</taxon>
        <taxon>ecological metagenomes</taxon>
    </lineage>
</organism>
<dbReference type="GO" id="GO:0015562">
    <property type="term" value="F:efflux transmembrane transporter activity"/>
    <property type="evidence" value="ECO:0007669"/>
    <property type="project" value="TreeGrafter"/>
</dbReference>
<dbReference type="AlphaFoldDB" id="A0A382HEP8"/>
<evidence type="ECO:0000256" key="2">
    <source>
        <dbReference type="ARBA" id="ARBA00022448"/>
    </source>
</evidence>
<dbReference type="Pfam" id="PF25967">
    <property type="entry name" value="RND-MFP_C"/>
    <property type="match status" value="1"/>
</dbReference>
<keyword evidence="2" id="KW-0813">Transport</keyword>
<evidence type="ECO:0000256" key="1">
    <source>
        <dbReference type="ARBA" id="ARBA00004196"/>
    </source>
</evidence>
<dbReference type="SUPFAM" id="SSF111369">
    <property type="entry name" value="HlyD-like secretion proteins"/>
    <property type="match status" value="1"/>
</dbReference>
<evidence type="ECO:0000259" key="4">
    <source>
        <dbReference type="Pfam" id="PF25954"/>
    </source>
</evidence>
<dbReference type="InterPro" id="IPR058625">
    <property type="entry name" value="MdtA-like_BSH"/>
</dbReference>
<dbReference type="InterPro" id="IPR058627">
    <property type="entry name" value="MdtA-like_C"/>
</dbReference>
<dbReference type="PANTHER" id="PTHR30469:SF15">
    <property type="entry name" value="HLYD FAMILY OF SECRETION PROTEINS"/>
    <property type="match status" value="1"/>
</dbReference>
<dbReference type="InterPro" id="IPR058792">
    <property type="entry name" value="Beta-barrel_RND_2"/>
</dbReference>
<feature type="domain" description="Multidrug resistance protein MdtA-like barrel-sandwich hybrid" evidence="3">
    <location>
        <begin position="60"/>
        <end position="187"/>
    </location>
</feature>
<dbReference type="PANTHER" id="PTHR30469">
    <property type="entry name" value="MULTIDRUG RESISTANCE PROTEIN MDTA"/>
    <property type="match status" value="1"/>
</dbReference>
<evidence type="ECO:0000259" key="3">
    <source>
        <dbReference type="Pfam" id="PF25917"/>
    </source>
</evidence>
<dbReference type="Pfam" id="PF25954">
    <property type="entry name" value="Beta-barrel_RND_2"/>
    <property type="match status" value="1"/>
</dbReference>
<accession>A0A382HEP8</accession>
<protein>
    <submittedName>
        <fullName evidence="6">Uncharacterized protein</fullName>
    </submittedName>
</protein>
<evidence type="ECO:0000259" key="5">
    <source>
        <dbReference type="Pfam" id="PF25967"/>
    </source>
</evidence>
<dbReference type="Gene3D" id="2.40.30.170">
    <property type="match status" value="1"/>
</dbReference>
<dbReference type="NCBIfam" id="TIGR01730">
    <property type="entry name" value="RND_mfp"/>
    <property type="match status" value="1"/>
</dbReference>
<evidence type="ECO:0000313" key="6">
    <source>
        <dbReference type="EMBL" id="SVB85814.1"/>
    </source>
</evidence>
<dbReference type="InterPro" id="IPR006143">
    <property type="entry name" value="RND_pump_MFP"/>
</dbReference>
<sequence>MANFGALAGCGSEIEAGGADAVGGLAEASPRIINVETSTVRTREFAELINLAGVVMADQDVTISAQESGVIRRILVDKGNSVRSGQILFEIDDQILRSQVLESAAQASLANEIWERRKRLYEEEQVGSELAYLEAKFSAEQAIARLSMLQARLANTVIRAPIDGVLETRMVEIGTMVINGTDVARVVSLDPVRIVAGVPERYAKDVTVGASATVLLEVLDIATESTISYVAATVNAQNRTFLVELQMANPASVIKPEMVANVGLVRKAWEDAIVIPQEALVRVEAGFVVFVVDGMGKNAVAVSRSVEVGPSQEDEVVIEEGLSVGDRLIVVGQQQVVAQDRVNVVGTI</sequence>
<dbReference type="Gene3D" id="2.40.50.100">
    <property type="match status" value="1"/>
</dbReference>
<feature type="domain" description="Multidrug resistance protein MdtA-like C-terminal permuted SH3" evidence="5">
    <location>
        <begin position="271"/>
        <end position="334"/>
    </location>
</feature>
<dbReference type="EMBL" id="UINC01060860">
    <property type="protein sequence ID" value="SVB85814.1"/>
    <property type="molecule type" value="Genomic_DNA"/>
</dbReference>
<gene>
    <name evidence="6" type="ORF">METZ01_LOCUS238668</name>
</gene>